<comment type="subcellular location">
    <subcellularLocation>
        <location evidence="2">Cytoplasm</location>
    </subcellularLocation>
    <subcellularLocation>
        <location evidence="1">Nucleus</location>
    </subcellularLocation>
</comment>
<protein>
    <recommendedName>
        <fullName evidence="4">Protein SQS1</fullName>
    </recommendedName>
</protein>
<keyword evidence="13" id="KW-1185">Reference proteome</keyword>
<feature type="compositionally biased region" description="Basic and acidic residues" evidence="9">
    <location>
        <begin position="590"/>
        <end position="600"/>
    </location>
</feature>
<dbReference type="GO" id="GO:0003676">
    <property type="term" value="F:nucleic acid binding"/>
    <property type="evidence" value="ECO:0007669"/>
    <property type="project" value="UniProtKB-UniRule"/>
</dbReference>
<evidence type="ECO:0000256" key="4">
    <source>
        <dbReference type="ARBA" id="ARBA00018964"/>
    </source>
</evidence>
<dbReference type="PANTHER" id="PTHR14195">
    <property type="entry name" value="G PATCH DOMAIN CONTAINING PROTEIN 2"/>
    <property type="match status" value="1"/>
</dbReference>
<dbReference type="GO" id="GO:0005737">
    <property type="term" value="C:cytoplasm"/>
    <property type="evidence" value="ECO:0007669"/>
    <property type="project" value="UniProtKB-SubCell"/>
</dbReference>
<name>A0A423XHB8_9PEZI</name>
<dbReference type="SMART" id="SM00443">
    <property type="entry name" value="G_patch"/>
    <property type="match status" value="1"/>
</dbReference>
<dbReference type="InParanoid" id="A0A423XHB8"/>
<evidence type="ECO:0000256" key="9">
    <source>
        <dbReference type="SAM" id="MobiDB-lite"/>
    </source>
</evidence>
<feature type="domain" description="G-patch" evidence="10">
    <location>
        <begin position="630"/>
        <end position="673"/>
    </location>
</feature>
<feature type="region of interest" description="Disordered" evidence="9">
    <location>
        <begin position="222"/>
        <end position="254"/>
    </location>
</feature>
<keyword evidence="6" id="KW-0507">mRNA processing</keyword>
<evidence type="ECO:0000256" key="8">
    <source>
        <dbReference type="ARBA" id="ARBA00023242"/>
    </source>
</evidence>
<evidence type="ECO:0000256" key="7">
    <source>
        <dbReference type="ARBA" id="ARBA00023187"/>
    </source>
</evidence>
<dbReference type="PROSITE" id="PS50174">
    <property type="entry name" value="G_PATCH"/>
    <property type="match status" value="1"/>
</dbReference>
<feature type="compositionally biased region" description="Basic residues" evidence="9">
    <location>
        <begin position="1"/>
        <end position="14"/>
    </location>
</feature>
<feature type="compositionally biased region" description="Low complexity" evidence="9">
    <location>
        <begin position="235"/>
        <end position="249"/>
    </location>
</feature>
<dbReference type="InterPro" id="IPR001374">
    <property type="entry name" value="R3H_dom"/>
</dbReference>
<dbReference type="GO" id="GO:0006397">
    <property type="term" value="P:mRNA processing"/>
    <property type="evidence" value="ECO:0007669"/>
    <property type="project" value="UniProtKB-KW"/>
</dbReference>
<dbReference type="Pfam" id="PF01424">
    <property type="entry name" value="R3H"/>
    <property type="match status" value="1"/>
</dbReference>
<evidence type="ECO:0000256" key="6">
    <source>
        <dbReference type="ARBA" id="ARBA00022664"/>
    </source>
</evidence>
<dbReference type="OrthoDB" id="21470at2759"/>
<feature type="compositionally biased region" description="Basic and acidic residues" evidence="9">
    <location>
        <begin position="487"/>
        <end position="496"/>
    </location>
</feature>
<dbReference type="STRING" id="1230097.A0A423XHB8"/>
<keyword evidence="5" id="KW-0963">Cytoplasm</keyword>
<organism evidence="12 13">
    <name type="scientific">Cytospora leucostoma</name>
    <dbReference type="NCBI Taxonomy" id="1230097"/>
    <lineage>
        <taxon>Eukaryota</taxon>
        <taxon>Fungi</taxon>
        <taxon>Dikarya</taxon>
        <taxon>Ascomycota</taxon>
        <taxon>Pezizomycotina</taxon>
        <taxon>Sordariomycetes</taxon>
        <taxon>Sordariomycetidae</taxon>
        <taxon>Diaporthales</taxon>
        <taxon>Cytosporaceae</taxon>
        <taxon>Cytospora</taxon>
    </lineage>
</organism>
<dbReference type="Pfam" id="PF01585">
    <property type="entry name" value="G-patch"/>
    <property type="match status" value="1"/>
</dbReference>
<evidence type="ECO:0000313" key="13">
    <source>
        <dbReference type="Proteomes" id="UP000285146"/>
    </source>
</evidence>
<gene>
    <name evidence="12" type="ORF">VPNG_02007</name>
</gene>
<dbReference type="CDD" id="cd02646">
    <property type="entry name" value="R3H_G-patch"/>
    <property type="match status" value="1"/>
</dbReference>
<dbReference type="InterPro" id="IPR051189">
    <property type="entry name" value="Splicing_assoc_domain"/>
</dbReference>
<keyword evidence="7" id="KW-0508">mRNA splicing</keyword>
<dbReference type="InterPro" id="IPR034082">
    <property type="entry name" value="R3H_G-patch"/>
</dbReference>
<sequence length="673" mass="74416">MAKHKKGRAAKAARFRAMAASRPQNQHQDIAAQLMPRAAAAHSFSLRDEARNTAKHTTTWDPESKLRTRPVVFVSAGLVEPLKELDEPGDNNEPLGLDCTADASKESDVSVPEQSSRSNASGPAPISVTTATRDGNETSGPIPPDEELPFFIDTTGDQKLSSRSHNQPIIIPDPHPSGNETDSSEEVVLFKGRNRRDEDSPPVLDQMTIEVHAVEQTIQQISLDETDEANHPTTRPASRPASRSASPPAWQLRGHNDEDAIIADYMANMIADEDENESDDQKAHTPYHAFFGNRDLGGSDGDMVVAEESDSVDSEEAEEDESDDGSPEMLEARDSGEDAEDGLDDETLARLLAKHEELGLADDEYMLFSTGGHGEIHPSRNNASTSLRKENISFLSNRTSRKQRRGKIPSASAVADVFDELDLMDWDRHNTHNQPRRPKSKSAQPIFDISDSELEATLQASWQKDRLSKRERKREREELRAQGLLGKHADPSDPRVKYQTGMTLDQIKEEMRSFLCGSDEYLTFPPMDANARKVIHDISNKFKIKSKSAGHGETRRPSLYRTKRTIPYNELSFEQVFARTGRKYFPRLDVKGKAPREGGKTGKSGRGVNHAAFSYRDGEVVGASAPELDQKNKGRTMLEKMGWTTGTALGAMDNKGILQPVVHVVKRSKAGLG</sequence>
<feature type="region of interest" description="Disordered" evidence="9">
    <location>
        <begin position="1"/>
        <end position="27"/>
    </location>
</feature>
<feature type="compositionally biased region" description="Basic and acidic residues" evidence="9">
    <location>
        <begin position="464"/>
        <end position="480"/>
    </location>
</feature>
<evidence type="ECO:0000259" key="11">
    <source>
        <dbReference type="PROSITE" id="PS51061"/>
    </source>
</evidence>
<reference evidence="12 13" key="1">
    <citation type="submission" date="2015-09" db="EMBL/GenBank/DDBJ databases">
        <title>Host preference determinants of Valsa canker pathogens revealed by comparative genomics.</title>
        <authorList>
            <person name="Yin Z."/>
            <person name="Huang L."/>
        </authorList>
    </citation>
    <scope>NUCLEOTIDE SEQUENCE [LARGE SCALE GENOMIC DNA]</scope>
    <source>
        <strain evidence="12 13">SXYLt</strain>
    </source>
</reference>
<proteinExistence type="inferred from homology"/>
<evidence type="ECO:0000256" key="1">
    <source>
        <dbReference type="ARBA" id="ARBA00004123"/>
    </source>
</evidence>
<feature type="compositionally biased region" description="Polar residues" evidence="9">
    <location>
        <begin position="155"/>
        <end position="167"/>
    </location>
</feature>
<comment type="caution">
    <text evidence="12">The sequence shown here is derived from an EMBL/GenBank/DDBJ whole genome shotgun (WGS) entry which is preliminary data.</text>
</comment>
<dbReference type="GO" id="GO:0008380">
    <property type="term" value="P:RNA splicing"/>
    <property type="evidence" value="ECO:0007669"/>
    <property type="project" value="UniProtKB-KW"/>
</dbReference>
<feature type="region of interest" description="Disordered" evidence="9">
    <location>
        <begin position="590"/>
        <end position="609"/>
    </location>
</feature>
<dbReference type="InterPro" id="IPR036867">
    <property type="entry name" value="R3H_dom_sf"/>
</dbReference>
<dbReference type="PROSITE" id="PS51061">
    <property type="entry name" value="R3H"/>
    <property type="match status" value="1"/>
</dbReference>
<evidence type="ECO:0000259" key="10">
    <source>
        <dbReference type="PROSITE" id="PS50174"/>
    </source>
</evidence>
<evidence type="ECO:0000256" key="5">
    <source>
        <dbReference type="ARBA" id="ARBA00022490"/>
    </source>
</evidence>
<evidence type="ECO:0000256" key="2">
    <source>
        <dbReference type="ARBA" id="ARBA00004496"/>
    </source>
</evidence>
<feature type="compositionally biased region" description="Polar residues" evidence="9">
    <location>
        <begin position="112"/>
        <end position="139"/>
    </location>
</feature>
<evidence type="ECO:0000256" key="3">
    <source>
        <dbReference type="ARBA" id="ARBA00010306"/>
    </source>
</evidence>
<dbReference type="InterPro" id="IPR000467">
    <property type="entry name" value="G_patch_dom"/>
</dbReference>
<dbReference type="SUPFAM" id="SSF82708">
    <property type="entry name" value="R3H domain"/>
    <property type="match status" value="1"/>
</dbReference>
<dbReference type="GO" id="GO:0005634">
    <property type="term" value="C:nucleus"/>
    <property type="evidence" value="ECO:0007669"/>
    <property type="project" value="UniProtKB-SubCell"/>
</dbReference>
<feature type="region of interest" description="Disordered" evidence="9">
    <location>
        <begin position="83"/>
        <end position="185"/>
    </location>
</feature>
<evidence type="ECO:0000313" key="12">
    <source>
        <dbReference type="EMBL" id="ROW15721.1"/>
    </source>
</evidence>
<feature type="region of interest" description="Disordered" evidence="9">
    <location>
        <begin position="464"/>
        <end position="497"/>
    </location>
</feature>
<feature type="compositionally biased region" description="Acidic residues" evidence="9">
    <location>
        <begin position="305"/>
        <end position="326"/>
    </location>
</feature>
<dbReference type="AlphaFoldDB" id="A0A423XHB8"/>
<accession>A0A423XHB8</accession>
<comment type="similarity">
    <text evidence="3">Belongs to the SQS1 family.</text>
</comment>
<keyword evidence="8" id="KW-0539">Nucleus</keyword>
<feature type="region of interest" description="Disordered" evidence="9">
    <location>
        <begin position="288"/>
        <end position="343"/>
    </location>
</feature>
<dbReference type="Gene3D" id="3.30.1370.50">
    <property type="entry name" value="R3H-like domain"/>
    <property type="match status" value="1"/>
</dbReference>
<dbReference type="EMBL" id="LKEB01000008">
    <property type="protein sequence ID" value="ROW15721.1"/>
    <property type="molecule type" value="Genomic_DNA"/>
</dbReference>
<feature type="domain" description="R3H" evidence="11">
    <location>
        <begin position="501"/>
        <end position="563"/>
    </location>
</feature>
<dbReference type="Proteomes" id="UP000285146">
    <property type="component" value="Unassembled WGS sequence"/>
</dbReference>